<keyword evidence="2" id="KW-1185">Reference proteome</keyword>
<sequence length="102" mass="11527">MLTRCGVGRPLLYDYHKVELANTNMLFFRPEQVQHLMEKCLPFHISLDQCIKALTYLHTLHHSSHLQIAYCSKIGEAAGKKGGNLDAQLSYPVGMLKNTAWA</sequence>
<dbReference type="Gramene" id="PRQ25841">
    <property type="protein sequence ID" value="PRQ25841"/>
    <property type="gene ID" value="RchiOBHm_Chr6g0288011"/>
</dbReference>
<dbReference type="AlphaFoldDB" id="A0A2P6PV91"/>
<dbReference type="Proteomes" id="UP000238479">
    <property type="component" value="Chromosome 6"/>
</dbReference>
<gene>
    <name evidence="1" type="ORF">RchiOBHm_Chr6g0288011</name>
</gene>
<accession>A0A2P6PV91</accession>
<proteinExistence type="predicted"/>
<evidence type="ECO:0000313" key="1">
    <source>
        <dbReference type="EMBL" id="PRQ25841.1"/>
    </source>
</evidence>
<name>A0A2P6PV91_ROSCH</name>
<dbReference type="STRING" id="74649.A0A2P6PV91"/>
<reference evidence="1 2" key="1">
    <citation type="journal article" date="2018" name="Nat. Genet.">
        <title>The Rosa genome provides new insights in the design of modern roses.</title>
        <authorList>
            <person name="Bendahmane M."/>
        </authorList>
    </citation>
    <scope>NUCLEOTIDE SEQUENCE [LARGE SCALE GENOMIC DNA]</scope>
    <source>
        <strain evidence="2">cv. Old Blush</strain>
    </source>
</reference>
<evidence type="ECO:0000313" key="2">
    <source>
        <dbReference type="Proteomes" id="UP000238479"/>
    </source>
</evidence>
<protein>
    <submittedName>
        <fullName evidence="1">Uncharacterized protein</fullName>
    </submittedName>
</protein>
<dbReference type="EMBL" id="PDCK01000044">
    <property type="protein sequence ID" value="PRQ25841.1"/>
    <property type="molecule type" value="Genomic_DNA"/>
</dbReference>
<comment type="caution">
    <text evidence="1">The sequence shown here is derived from an EMBL/GenBank/DDBJ whole genome shotgun (WGS) entry which is preliminary data.</text>
</comment>
<organism evidence="1 2">
    <name type="scientific">Rosa chinensis</name>
    <name type="common">China rose</name>
    <dbReference type="NCBI Taxonomy" id="74649"/>
    <lineage>
        <taxon>Eukaryota</taxon>
        <taxon>Viridiplantae</taxon>
        <taxon>Streptophyta</taxon>
        <taxon>Embryophyta</taxon>
        <taxon>Tracheophyta</taxon>
        <taxon>Spermatophyta</taxon>
        <taxon>Magnoliopsida</taxon>
        <taxon>eudicotyledons</taxon>
        <taxon>Gunneridae</taxon>
        <taxon>Pentapetalae</taxon>
        <taxon>rosids</taxon>
        <taxon>fabids</taxon>
        <taxon>Rosales</taxon>
        <taxon>Rosaceae</taxon>
        <taxon>Rosoideae</taxon>
        <taxon>Rosoideae incertae sedis</taxon>
        <taxon>Rosa</taxon>
    </lineage>
</organism>